<comment type="subcellular location">
    <subcellularLocation>
        <location evidence="2">Cell membrane</location>
    </subcellularLocation>
</comment>
<keyword evidence="8" id="KW-0812">Transmembrane</keyword>
<dbReference type="SMART" id="SM00387">
    <property type="entry name" value="HATPase_c"/>
    <property type="match status" value="1"/>
</dbReference>
<gene>
    <name evidence="10" type="ORF">Pph01_10570</name>
</gene>
<evidence type="ECO:0000256" key="8">
    <source>
        <dbReference type="SAM" id="Phobius"/>
    </source>
</evidence>
<evidence type="ECO:0000256" key="4">
    <source>
        <dbReference type="ARBA" id="ARBA00022553"/>
    </source>
</evidence>
<evidence type="ECO:0000313" key="10">
    <source>
        <dbReference type="EMBL" id="GII36054.1"/>
    </source>
</evidence>
<feature type="transmembrane region" description="Helical" evidence="8">
    <location>
        <begin position="12"/>
        <end position="34"/>
    </location>
</feature>
<organism evidence="10 11">
    <name type="scientific">Planotetraspora phitsanulokensis</name>
    <dbReference type="NCBI Taxonomy" id="575192"/>
    <lineage>
        <taxon>Bacteria</taxon>
        <taxon>Bacillati</taxon>
        <taxon>Actinomycetota</taxon>
        <taxon>Actinomycetes</taxon>
        <taxon>Streptosporangiales</taxon>
        <taxon>Streptosporangiaceae</taxon>
        <taxon>Planotetraspora</taxon>
    </lineage>
</organism>
<dbReference type="InterPro" id="IPR005467">
    <property type="entry name" value="His_kinase_dom"/>
</dbReference>
<dbReference type="EC" id="2.7.13.3" evidence="3"/>
<dbReference type="Pfam" id="PF02518">
    <property type="entry name" value="HATPase_c"/>
    <property type="match status" value="1"/>
</dbReference>
<keyword evidence="8" id="KW-0472">Membrane</keyword>
<keyword evidence="5" id="KW-0808">Transferase</keyword>
<name>A0A8J3U0H9_9ACTN</name>
<dbReference type="CDD" id="cd00082">
    <property type="entry name" value="HisKA"/>
    <property type="match status" value="1"/>
</dbReference>
<dbReference type="Proteomes" id="UP000622547">
    <property type="component" value="Unassembled WGS sequence"/>
</dbReference>
<dbReference type="InterPro" id="IPR003594">
    <property type="entry name" value="HATPase_dom"/>
</dbReference>
<dbReference type="PRINTS" id="PR00344">
    <property type="entry name" value="BCTRLSENSOR"/>
</dbReference>
<evidence type="ECO:0000256" key="5">
    <source>
        <dbReference type="ARBA" id="ARBA00022679"/>
    </source>
</evidence>
<keyword evidence="4" id="KW-0597">Phosphoprotein</keyword>
<evidence type="ECO:0000256" key="1">
    <source>
        <dbReference type="ARBA" id="ARBA00000085"/>
    </source>
</evidence>
<dbReference type="PANTHER" id="PTHR43711">
    <property type="entry name" value="TWO-COMPONENT HISTIDINE KINASE"/>
    <property type="match status" value="1"/>
</dbReference>
<dbReference type="SMART" id="SM00388">
    <property type="entry name" value="HisKA"/>
    <property type="match status" value="1"/>
</dbReference>
<dbReference type="PANTHER" id="PTHR43711:SF32">
    <property type="entry name" value="SENSOR-TYPE HISTIDINE KINASE PRRB"/>
    <property type="match status" value="1"/>
</dbReference>
<dbReference type="EMBL" id="BOOP01000003">
    <property type="protein sequence ID" value="GII36054.1"/>
    <property type="molecule type" value="Genomic_DNA"/>
</dbReference>
<dbReference type="Pfam" id="PF00512">
    <property type="entry name" value="HisKA"/>
    <property type="match status" value="1"/>
</dbReference>
<comment type="catalytic activity">
    <reaction evidence="1">
        <text>ATP + protein L-histidine = ADP + protein N-phospho-L-histidine.</text>
        <dbReference type="EC" id="2.7.13.3"/>
    </reaction>
</comment>
<dbReference type="Gene3D" id="1.10.287.130">
    <property type="match status" value="1"/>
</dbReference>
<feature type="domain" description="Histidine kinase" evidence="9">
    <location>
        <begin position="190"/>
        <end position="396"/>
    </location>
</feature>
<evidence type="ECO:0000313" key="11">
    <source>
        <dbReference type="Proteomes" id="UP000622547"/>
    </source>
</evidence>
<dbReference type="InterPro" id="IPR003661">
    <property type="entry name" value="HisK_dim/P_dom"/>
</dbReference>
<dbReference type="PROSITE" id="PS50109">
    <property type="entry name" value="HIS_KIN"/>
    <property type="match status" value="1"/>
</dbReference>
<sequence length="402" mass="44086">MPSLCPIQVRYTTVMTLLVLMIVVVLGVSMDLAVRYRVRDEAFLNAEKAVLRWSAQVRSDHVPRPIPVSAGVDLVQVVDARGRITSSSPQTGRARLSMLRPEPGDRLRRRTECPPGKRCVLLTVDRVSPSADSPVVYAGAVEPSILATHDLEFIVAAAALIMTVMSGWLTWRITGRSLRPVQQQYRLASTTSHELRNPIAGLRVQLEEALLYPDHVNPRDTIQRALSTTDRLEAIVDDLLLLARLRGGESASHEAIDLGALVAEEAETTSHPVPVRVRVTGDVWVHGSRTQLIRLLSNLMSNARRHAEAGVIVCVTSGDGLAVVSVTDDGVGIDPADRERVFERFVRLEDGRRRDAAGSGLGLAISRDIAHAHRGTLRIEDSPRGARFVLRLPLMEGRQLPS</sequence>
<proteinExistence type="predicted"/>
<keyword evidence="7" id="KW-0902">Two-component regulatory system</keyword>
<evidence type="ECO:0000256" key="7">
    <source>
        <dbReference type="ARBA" id="ARBA00023012"/>
    </source>
</evidence>
<dbReference type="AlphaFoldDB" id="A0A8J3U0H9"/>
<protein>
    <recommendedName>
        <fullName evidence="3">histidine kinase</fullName>
        <ecNumber evidence="3">2.7.13.3</ecNumber>
    </recommendedName>
</protein>
<comment type="caution">
    <text evidence="10">The sequence shown here is derived from an EMBL/GenBank/DDBJ whole genome shotgun (WGS) entry which is preliminary data.</text>
</comment>
<dbReference type="InterPro" id="IPR036097">
    <property type="entry name" value="HisK_dim/P_sf"/>
</dbReference>
<evidence type="ECO:0000256" key="3">
    <source>
        <dbReference type="ARBA" id="ARBA00012438"/>
    </source>
</evidence>
<dbReference type="GO" id="GO:0000155">
    <property type="term" value="F:phosphorelay sensor kinase activity"/>
    <property type="evidence" value="ECO:0007669"/>
    <property type="project" value="InterPro"/>
</dbReference>
<keyword evidence="6 10" id="KW-0418">Kinase</keyword>
<accession>A0A8J3U0H9</accession>
<dbReference type="GO" id="GO:0005886">
    <property type="term" value="C:plasma membrane"/>
    <property type="evidence" value="ECO:0007669"/>
    <property type="project" value="UniProtKB-SubCell"/>
</dbReference>
<reference evidence="10 11" key="1">
    <citation type="submission" date="2021-01" db="EMBL/GenBank/DDBJ databases">
        <title>Whole genome shotgun sequence of Planotetraspora phitsanulokensis NBRC 104273.</title>
        <authorList>
            <person name="Komaki H."/>
            <person name="Tamura T."/>
        </authorList>
    </citation>
    <scope>NUCLEOTIDE SEQUENCE [LARGE SCALE GENOMIC DNA]</scope>
    <source>
        <strain evidence="10 11">NBRC 104273</strain>
    </source>
</reference>
<evidence type="ECO:0000256" key="2">
    <source>
        <dbReference type="ARBA" id="ARBA00004236"/>
    </source>
</evidence>
<dbReference type="InterPro" id="IPR050736">
    <property type="entry name" value="Sensor_HK_Regulatory"/>
</dbReference>
<dbReference type="InterPro" id="IPR036890">
    <property type="entry name" value="HATPase_C_sf"/>
</dbReference>
<keyword evidence="8" id="KW-1133">Transmembrane helix</keyword>
<evidence type="ECO:0000259" key="9">
    <source>
        <dbReference type="PROSITE" id="PS50109"/>
    </source>
</evidence>
<keyword evidence="11" id="KW-1185">Reference proteome</keyword>
<dbReference type="SUPFAM" id="SSF47384">
    <property type="entry name" value="Homodimeric domain of signal transducing histidine kinase"/>
    <property type="match status" value="1"/>
</dbReference>
<evidence type="ECO:0000256" key="6">
    <source>
        <dbReference type="ARBA" id="ARBA00022777"/>
    </source>
</evidence>
<dbReference type="Gene3D" id="3.30.565.10">
    <property type="entry name" value="Histidine kinase-like ATPase, C-terminal domain"/>
    <property type="match status" value="1"/>
</dbReference>
<dbReference type="SUPFAM" id="SSF55874">
    <property type="entry name" value="ATPase domain of HSP90 chaperone/DNA topoisomerase II/histidine kinase"/>
    <property type="match status" value="1"/>
</dbReference>
<dbReference type="CDD" id="cd00075">
    <property type="entry name" value="HATPase"/>
    <property type="match status" value="1"/>
</dbReference>
<dbReference type="InterPro" id="IPR004358">
    <property type="entry name" value="Sig_transdc_His_kin-like_C"/>
</dbReference>